<dbReference type="OMA" id="IHAIANI"/>
<dbReference type="Proteomes" id="UP000242180">
    <property type="component" value="Unassembled WGS sequence"/>
</dbReference>
<evidence type="ECO:0000313" key="3">
    <source>
        <dbReference type="Proteomes" id="UP000242180"/>
    </source>
</evidence>
<dbReference type="AlphaFoldDB" id="A0A1X2HB08"/>
<gene>
    <name evidence="2" type="ORF">BCR43DRAFT_525491</name>
</gene>
<accession>A0A1X2HB08</accession>
<organism evidence="2 3">
    <name type="scientific">Syncephalastrum racemosum</name>
    <name type="common">Filamentous fungus</name>
    <dbReference type="NCBI Taxonomy" id="13706"/>
    <lineage>
        <taxon>Eukaryota</taxon>
        <taxon>Fungi</taxon>
        <taxon>Fungi incertae sedis</taxon>
        <taxon>Mucoromycota</taxon>
        <taxon>Mucoromycotina</taxon>
        <taxon>Mucoromycetes</taxon>
        <taxon>Mucorales</taxon>
        <taxon>Syncephalastraceae</taxon>
        <taxon>Syncephalastrum</taxon>
    </lineage>
</organism>
<dbReference type="EMBL" id="MCGN01000006">
    <property type="protein sequence ID" value="ORY95832.1"/>
    <property type="molecule type" value="Genomic_DNA"/>
</dbReference>
<sequence>MSESLARENLSTIDDLVHAVAGIAHVEKPHLESRASIRKLEIAKEPFDKELAEAKAKKNMWENDLNALDHWTLQWFMHWITCEVANERERCKKGIDKSGELIQEAQAKVDHVNEKIHDVEAPNEKNSVDYRSLQNYREELTELLDSIFADSDFPTEKEAKLQRDEAKERLDKVTEDFANVDKARELIKKADMSLLEAIVDLRQSNDNKDLAAGQVYFPQEAYEALKELREQHPDVPGILPPQEYEKKADETGAYYSPMQRYLWEVRQQLAKLVEWCDDRVLENLDKEAEETIAFGAKTDEWNLERRRIVREVILS</sequence>
<evidence type="ECO:0000313" key="2">
    <source>
        <dbReference type="EMBL" id="ORY95832.1"/>
    </source>
</evidence>
<evidence type="ECO:0000256" key="1">
    <source>
        <dbReference type="SAM" id="Coils"/>
    </source>
</evidence>
<dbReference type="STRING" id="13706.A0A1X2HB08"/>
<dbReference type="OrthoDB" id="10256309at2759"/>
<keyword evidence="1" id="KW-0175">Coiled coil</keyword>
<dbReference type="InParanoid" id="A0A1X2HB08"/>
<feature type="coiled-coil region" evidence="1">
    <location>
        <begin position="156"/>
        <end position="183"/>
    </location>
</feature>
<proteinExistence type="predicted"/>
<reference evidence="2 3" key="1">
    <citation type="submission" date="2016-07" db="EMBL/GenBank/DDBJ databases">
        <title>Pervasive Adenine N6-methylation of Active Genes in Fungi.</title>
        <authorList>
            <consortium name="DOE Joint Genome Institute"/>
            <person name="Mondo S.J."/>
            <person name="Dannebaum R.O."/>
            <person name="Kuo R.C."/>
            <person name="Labutti K."/>
            <person name="Haridas S."/>
            <person name="Kuo A."/>
            <person name="Salamov A."/>
            <person name="Ahrendt S.R."/>
            <person name="Lipzen A."/>
            <person name="Sullivan W."/>
            <person name="Andreopoulos W.B."/>
            <person name="Clum A."/>
            <person name="Lindquist E."/>
            <person name="Daum C."/>
            <person name="Ramamoorthy G.K."/>
            <person name="Gryganskyi A."/>
            <person name="Culley D."/>
            <person name="Magnuson J.K."/>
            <person name="James T.Y."/>
            <person name="O'Malley M.A."/>
            <person name="Stajich J.E."/>
            <person name="Spatafora J.W."/>
            <person name="Visel A."/>
            <person name="Grigoriev I.V."/>
        </authorList>
    </citation>
    <scope>NUCLEOTIDE SEQUENCE [LARGE SCALE GENOMIC DNA]</scope>
    <source>
        <strain evidence="2 3">NRRL 2496</strain>
    </source>
</reference>
<name>A0A1X2HB08_SYNRA</name>
<comment type="caution">
    <text evidence="2">The sequence shown here is derived from an EMBL/GenBank/DDBJ whole genome shotgun (WGS) entry which is preliminary data.</text>
</comment>
<keyword evidence="3" id="KW-1185">Reference proteome</keyword>
<protein>
    <submittedName>
        <fullName evidence="2">Uncharacterized protein</fullName>
    </submittedName>
</protein>